<evidence type="ECO:0000256" key="17">
    <source>
        <dbReference type="ARBA" id="ARBA00023180"/>
    </source>
</evidence>
<feature type="transmembrane region" description="Helical" evidence="20">
    <location>
        <begin position="648"/>
        <end position="668"/>
    </location>
</feature>
<evidence type="ECO:0000256" key="15">
    <source>
        <dbReference type="ARBA" id="ARBA00023065"/>
    </source>
</evidence>
<keyword evidence="3" id="KW-0813">Transport</keyword>
<dbReference type="GO" id="GO:0098703">
    <property type="term" value="P:calcium ion import across plasma membrane"/>
    <property type="evidence" value="ECO:0007669"/>
    <property type="project" value="TreeGrafter"/>
</dbReference>
<keyword evidence="4" id="KW-0050">Antiport</keyword>
<keyword evidence="14" id="KW-0915">Sodium</keyword>
<feature type="transmembrane region" description="Helical" evidence="20">
    <location>
        <begin position="757"/>
        <end position="777"/>
    </location>
</feature>
<keyword evidence="9" id="KW-0732">Signal</keyword>
<feature type="transmembrane region" description="Helical" evidence="20">
    <location>
        <begin position="797"/>
        <end position="816"/>
    </location>
</feature>
<dbReference type="EMBL" id="KB199905">
    <property type="protein sequence ID" value="ESP03915.1"/>
    <property type="molecule type" value="Genomic_DNA"/>
</dbReference>
<feature type="non-terminal residue" evidence="22">
    <location>
        <position position="1"/>
    </location>
</feature>
<evidence type="ECO:0000256" key="3">
    <source>
        <dbReference type="ARBA" id="ARBA00022448"/>
    </source>
</evidence>
<feature type="transmembrane region" description="Helical" evidence="20">
    <location>
        <begin position="63"/>
        <end position="84"/>
    </location>
</feature>
<dbReference type="InterPro" id="IPR038081">
    <property type="entry name" value="CalX-like_sf"/>
</dbReference>
<evidence type="ECO:0000256" key="16">
    <source>
        <dbReference type="ARBA" id="ARBA00023136"/>
    </source>
</evidence>
<dbReference type="PANTHER" id="PTHR11878:SF76">
    <property type="entry name" value="CALX-BETA DOMAIN-CONTAINING PROTEIN"/>
    <property type="match status" value="1"/>
</dbReference>
<dbReference type="Gene3D" id="2.60.40.2030">
    <property type="match status" value="2"/>
</dbReference>
<evidence type="ECO:0000256" key="18">
    <source>
        <dbReference type="ARBA" id="ARBA00023201"/>
    </source>
</evidence>
<dbReference type="InterPro" id="IPR044880">
    <property type="entry name" value="NCX_ion-bd_dom_sf"/>
</dbReference>
<evidence type="ECO:0000313" key="22">
    <source>
        <dbReference type="EMBL" id="ESP03915.1"/>
    </source>
</evidence>
<dbReference type="PRINTS" id="PR01259">
    <property type="entry name" value="NACAEXCHNGR"/>
</dbReference>
<keyword evidence="15" id="KW-0406">Ion transport</keyword>
<feature type="transmembrane region" description="Helical" evidence="20">
    <location>
        <begin position="726"/>
        <end position="745"/>
    </location>
</feature>
<evidence type="ECO:0000259" key="21">
    <source>
        <dbReference type="SMART" id="SM00237"/>
    </source>
</evidence>
<keyword evidence="5" id="KW-1003">Cell membrane</keyword>
<keyword evidence="16 20" id="KW-0472">Membrane</keyword>
<dbReference type="GO" id="GO:0042383">
    <property type="term" value="C:sarcolemma"/>
    <property type="evidence" value="ECO:0007669"/>
    <property type="project" value="TreeGrafter"/>
</dbReference>
<evidence type="ECO:0000256" key="7">
    <source>
        <dbReference type="ARBA" id="ARBA00022692"/>
    </source>
</evidence>
<feature type="transmembrane region" description="Helical" evidence="20">
    <location>
        <begin position="675"/>
        <end position="695"/>
    </location>
</feature>
<feature type="transmembrane region" description="Helical" evidence="20">
    <location>
        <begin position="96"/>
        <end position="117"/>
    </location>
</feature>
<evidence type="ECO:0000256" key="1">
    <source>
        <dbReference type="ARBA" id="ARBA00004651"/>
    </source>
</evidence>
<dbReference type="Gene3D" id="1.20.1420.30">
    <property type="entry name" value="NCX, central ion-binding region"/>
    <property type="match status" value="2"/>
</dbReference>
<comment type="similarity">
    <text evidence="2">Belongs to the Ca(2+):cation antiporter (CaCA) (TC 2.A.19) family. SLC8 subfamily.</text>
</comment>
<accession>V4CNF5</accession>
<evidence type="ECO:0000256" key="9">
    <source>
        <dbReference type="ARBA" id="ARBA00022729"/>
    </source>
</evidence>
<evidence type="ECO:0000256" key="6">
    <source>
        <dbReference type="ARBA" id="ARBA00022568"/>
    </source>
</evidence>
<dbReference type="RefSeq" id="XP_009045397.1">
    <property type="nucleotide sequence ID" value="XM_009047149.1"/>
</dbReference>
<keyword evidence="10" id="KW-0677">Repeat</keyword>
<dbReference type="GO" id="GO:0046872">
    <property type="term" value="F:metal ion binding"/>
    <property type="evidence" value="ECO:0007669"/>
    <property type="project" value="UniProtKB-KW"/>
</dbReference>
<keyword evidence="6" id="KW-0109">Calcium transport</keyword>
<keyword evidence="13 20" id="KW-1133">Transmembrane helix</keyword>
<keyword evidence="7 20" id="KW-0812">Transmembrane</keyword>
<dbReference type="GO" id="GO:0005432">
    <property type="term" value="F:calcium:sodium antiporter activity"/>
    <property type="evidence" value="ECO:0007669"/>
    <property type="project" value="InterPro"/>
</dbReference>
<reference evidence="22 23" key="1">
    <citation type="journal article" date="2013" name="Nature">
        <title>Insights into bilaterian evolution from three spiralian genomes.</title>
        <authorList>
            <person name="Simakov O."/>
            <person name="Marletaz F."/>
            <person name="Cho S.J."/>
            <person name="Edsinger-Gonzales E."/>
            <person name="Havlak P."/>
            <person name="Hellsten U."/>
            <person name="Kuo D.H."/>
            <person name="Larsson T."/>
            <person name="Lv J."/>
            <person name="Arendt D."/>
            <person name="Savage R."/>
            <person name="Osoegawa K."/>
            <person name="de Jong P."/>
            <person name="Grimwood J."/>
            <person name="Chapman J.A."/>
            <person name="Shapiro H."/>
            <person name="Aerts A."/>
            <person name="Otillar R.P."/>
            <person name="Terry A.Y."/>
            <person name="Boore J.L."/>
            <person name="Grigoriev I.V."/>
            <person name="Lindberg D.R."/>
            <person name="Seaver E.C."/>
            <person name="Weisblat D.A."/>
            <person name="Putnam N.H."/>
            <person name="Rokhsar D.S."/>
        </authorList>
    </citation>
    <scope>NUCLEOTIDE SEQUENCE [LARGE SCALE GENOMIC DNA]</scope>
</reference>
<dbReference type="OMA" id="INEKWAD"/>
<evidence type="ECO:0000256" key="13">
    <source>
        <dbReference type="ARBA" id="ARBA00022989"/>
    </source>
</evidence>
<dbReference type="CTD" id="20252020"/>
<dbReference type="OrthoDB" id="418484at2759"/>
<feature type="non-terminal residue" evidence="22">
    <location>
        <position position="818"/>
    </location>
</feature>
<keyword evidence="17" id="KW-0325">Glycoprotein</keyword>
<feature type="domain" description="Calx-beta" evidence="21">
    <location>
        <begin position="425"/>
        <end position="522"/>
    </location>
</feature>
<feature type="domain" description="Calx-beta" evidence="21">
    <location>
        <begin position="309"/>
        <end position="409"/>
    </location>
</feature>
<dbReference type="Pfam" id="PF01699">
    <property type="entry name" value="Na_Ca_ex"/>
    <property type="match status" value="2"/>
</dbReference>
<keyword evidence="18" id="KW-0739">Sodium transport</keyword>
<evidence type="ECO:0000256" key="4">
    <source>
        <dbReference type="ARBA" id="ARBA00022449"/>
    </source>
</evidence>
<dbReference type="GeneID" id="20252020"/>
<dbReference type="InterPro" id="IPR003644">
    <property type="entry name" value="Calx_beta"/>
</dbReference>
<evidence type="ECO:0000256" key="19">
    <source>
        <dbReference type="ARBA" id="ARBA00033667"/>
    </source>
</evidence>
<feature type="transmembrane region" description="Helical" evidence="20">
    <location>
        <begin position="158"/>
        <end position="178"/>
    </location>
</feature>
<keyword evidence="11" id="KW-0106">Calcium</keyword>
<dbReference type="GO" id="GO:0007154">
    <property type="term" value="P:cell communication"/>
    <property type="evidence" value="ECO:0007669"/>
    <property type="project" value="InterPro"/>
</dbReference>
<name>V4CNF5_LOTGI</name>
<dbReference type="InterPro" id="IPR051171">
    <property type="entry name" value="CaCA"/>
</dbReference>
<proteinExistence type="inferred from homology"/>
<comment type="catalytic activity">
    <reaction evidence="19">
        <text>Ca(2+)(in) + 3 Na(+)(out) = Ca(2+)(out) + 3 Na(+)(in)</text>
        <dbReference type="Rhea" id="RHEA:69955"/>
        <dbReference type="ChEBI" id="CHEBI:29101"/>
        <dbReference type="ChEBI" id="CHEBI:29108"/>
    </reaction>
</comment>
<dbReference type="InterPro" id="IPR004837">
    <property type="entry name" value="NaCa_Exmemb"/>
</dbReference>
<dbReference type="GO" id="GO:0098794">
    <property type="term" value="C:postsynapse"/>
    <property type="evidence" value="ECO:0007669"/>
    <property type="project" value="TreeGrafter"/>
</dbReference>
<keyword evidence="8" id="KW-0479">Metal-binding</keyword>
<evidence type="ECO:0000256" key="11">
    <source>
        <dbReference type="ARBA" id="ARBA00022837"/>
    </source>
</evidence>
<evidence type="ECO:0000256" key="12">
    <source>
        <dbReference type="ARBA" id="ARBA00022860"/>
    </source>
</evidence>
<evidence type="ECO:0000256" key="5">
    <source>
        <dbReference type="ARBA" id="ARBA00022475"/>
    </source>
</evidence>
<dbReference type="Proteomes" id="UP000030746">
    <property type="component" value="Unassembled WGS sequence"/>
</dbReference>
<keyword evidence="23" id="KW-1185">Reference proteome</keyword>
<dbReference type="SUPFAM" id="SSF141072">
    <property type="entry name" value="CalX-like"/>
    <property type="match status" value="2"/>
</dbReference>
<organism evidence="22 23">
    <name type="scientific">Lottia gigantea</name>
    <name type="common">Giant owl limpet</name>
    <dbReference type="NCBI Taxonomy" id="225164"/>
    <lineage>
        <taxon>Eukaryota</taxon>
        <taxon>Metazoa</taxon>
        <taxon>Spiralia</taxon>
        <taxon>Lophotrochozoa</taxon>
        <taxon>Mollusca</taxon>
        <taxon>Gastropoda</taxon>
        <taxon>Patellogastropoda</taxon>
        <taxon>Lottioidea</taxon>
        <taxon>Lottiidae</taxon>
        <taxon>Lottia</taxon>
    </lineage>
</organism>
<gene>
    <name evidence="22" type="ORF">LOTGIDRAFT_71451</name>
</gene>
<feature type="transmembrane region" description="Helical" evidence="20">
    <location>
        <begin position="129"/>
        <end position="152"/>
    </location>
</feature>
<evidence type="ECO:0000313" key="23">
    <source>
        <dbReference type="Proteomes" id="UP000030746"/>
    </source>
</evidence>
<dbReference type="KEGG" id="lgi:LOTGIDRAFT_71451"/>
<evidence type="ECO:0000256" key="20">
    <source>
        <dbReference type="SAM" id="Phobius"/>
    </source>
</evidence>
<dbReference type="AlphaFoldDB" id="V4CNF5"/>
<dbReference type="GO" id="GO:0005516">
    <property type="term" value="F:calmodulin binding"/>
    <property type="evidence" value="ECO:0007669"/>
    <property type="project" value="UniProtKB-KW"/>
</dbReference>
<comment type="subcellular location">
    <subcellularLocation>
        <location evidence="1">Cell membrane</location>
        <topology evidence="1">Multi-pass membrane protein</topology>
    </subcellularLocation>
</comment>
<dbReference type="PANTHER" id="PTHR11878">
    <property type="entry name" value="SODIUM/CALCIUM EXCHANGER"/>
    <property type="match status" value="1"/>
</dbReference>
<evidence type="ECO:0000256" key="8">
    <source>
        <dbReference type="ARBA" id="ARBA00022723"/>
    </source>
</evidence>
<dbReference type="InterPro" id="IPR004836">
    <property type="entry name" value="Na_Ca_Ex"/>
</dbReference>
<feature type="transmembrane region" description="Helical" evidence="20">
    <location>
        <begin position="6"/>
        <end position="25"/>
    </location>
</feature>
<evidence type="ECO:0000256" key="14">
    <source>
        <dbReference type="ARBA" id="ARBA00023053"/>
    </source>
</evidence>
<protein>
    <recommendedName>
        <fullName evidence="21">Calx-beta domain-containing protein</fullName>
    </recommendedName>
</protein>
<evidence type="ECO:0000256" key="2">
    <source>
        <dbReference type="ARBA" id="ARBA00007489"/>
    </source>
</evidence>
<dbReference type="Pfam" id="PF03160">
    <property type="entry name" value="Calx-beta"/>
    <property type="match status" value="2"/>
</dbReference>
<evidence type="ECO:0000256" key="10">
    <source>
        <dbReference type="ARBA" id="ARBA00022737"/>
    </source>
</evidence>
<sequence length="818" mass="90365">VRATLYMMGLIWSFFAVAIVADAFMRGVVRITSKTRVIQVADPNTKTTTDVEVKVWNDTVANLTLLAFGTSAPEILLSVIEIVGGNFKAGPLGPGTIVGSAAFNLLIITPICIMSIPTGETRRIENFKVFALTTCSSIFAYLWLVIVLVAFSPGIVEVWEAVITFLMFPGLIMSAYAVDRNCCMESESSKSELGDLFLDQFGDLFPVSDTSLGLERNNYKHRYYLSFDISLYSNHSRVMFIYHSSLQELERDPSLSVDQAAKVATAKLAANQHHSSLWYRVNATRVITGGSKLMYENLQPDAPARLAPSELEALSEGGKKSVVEFTASSCSVLENEGSVRIGIRRFGNTSLNITVSVETIDGSAESNSDYVPFSGTVTFKSKEVLKEIFIKIIDDDVWEPDEFFFVKLFLTEDQKNVALGKTSINQVTIVNDDGEPYYAIWIFISKPSYIVKESSDFAMLNVNRINGADGEASVVWTTKDLTAKSGVEYFGGEGNLTFKHGEASKVLSIQINRIMVFFFQISTSKYYIIIFTSSHYKNQISKWNYLHHQGALRLETRLKSLSIINTGLDINFNLFSEFNHMVSRIANKTEKNLEGLKLDTGSWAEQFHDAFNVNGGDAENSSALDYIMHFITFFWKVLFAFIPPPTMGGGWFTLIIALVFIAFFTAIISDLASIFGCLIELSPTITALTFVALGTSMPDTFASKLAAQNEKTADSSIGNINGSNSVNVFLGLGMPWVIASIYWEAQGLKFEVPSGSLVFSVILYTACSFLALFVLMLRRNLSMFGRAELGGPSGPKIFTAVIIMLSWVFYVVLSSLQA</sequence>
<dbReference type="SMART" id="SM00237">
    <property type="entry name" value="Calx_beta"/>
    <property type="match status" value="2"/>
</dbReference>
<keyword evidence="12" id="KW-0112">Calmodulin-binding</keyword>
<dbReference type="HOGENOM" id="CLU_012872_1_0_1"/>
<dbReference type="GO" id="GO:0030424">
    <property type="term" value="C:axon"/>
    <property type="evidence" value="ECO:0007669"/>
    <property type="project" value="TreeGrafter"/>
</dbReference>